<proteinExistence type="predicted"/>
<dbReference type="RefSeq" id="WP_273949225.1">
    <property type="nucleotide sequence ID" value="NZ_JAQSIP010000002.1"/>
</dbReference>
<keyword evidence="2" id="KW-1185">Reference proteome</keyword>
<gene>
    <name evidence="1" type="ORF">PSQ40_04900</name>
</gene>
<comment type="caution">
    <text evidence="1">The sequence shown here is derived from an EMBL/GenBank/DDBJ whole genome shotgun (WGS) entry which is preliminary data.</text>
</comment>
<evidence type="ECO:0000313" key="1">
    <source>
        <dbReference type="EMBL" id="MDD0837904.1"/>
    </source>
</evidence>
<accession>A0ABT5MV20</accession>
<dbReference type="Pfam" id="PF13876">
    <property type="entry name" value="Phage_gp49_66"/>
    <property type="match status" value="1"/>
</dbReference>
<dbReference type="Proteomes" id="UP001528673">
    <property type="component" value="Unassembled WGS sequence"/>
</dbReference>
<name>A0ABT5MV20_9BURK</name>
<dbReference type="InterPro" id="IPR025915">
    <property type="entry name" value="Phage_gp49_66"/>
</dbReference>
<dbReference type="EMBL" id="JAQSIP010000002">
    <property type="protein sequence ID" value="MDD0837904.1"/>
    <property type="molecule type" value="Genomic_DNA"/>
</dbReference>
<protein>
    <submittedName>
        <fullName evidence="1">Gp49 family protein</fullName>
    </submittedName>
</protein>
<organism evidence="1 2">
    <name type="scientific">Curvibacter cyanobacteriorum</name>
    <dbReference type="NCBI Taxonomy" id="3026422"/>
    <lineage>
        <taxon>Bacteria</taxon>
        <taxon>Pseudomonadati</taxon>
        <taxon>Pseudomonadota</taxon>
        <taxon>Betaproteobacteria</taxon>
        <taxon>Burkholderiales</taxon>
        <taxon>Comamonadaceae</taxon>
        <taxon>Curvibacter</taxon>
    </lineage>
</organism>
<evidence type="ECO:0000313" key="2">
    <source>
        <dbReference type="Proteomes" id="UP001528673"/>
    </source>
</evidence>
<reference evidence="1 2" key="1">
    <citation type="submission" date="2023-02" db="EMBL/GenBank/DDBJ databases">
        <title>Bacterial whole genomic sequence of Curvibacter sp. HBC61.</title>
        <authorList>
            <person name="Le V."/>
            <person name="Ko S.-R."/>
            <person name="Ahn C.-Y."/>
            <person name="Oh H.-M."/>
        </authorList>
    </citation>
    <scope>NUCLEOTIDE SEQUENCE [LARGE SCALE GENOMIC DNA]</scope>
    <source>
        <strain evidence="1 2">HBC61</strain>
    </source>
</reference>
<sequence>MTTQDQALEAEIQAKGANVAPRVTPADIEANIVSEHYFTATDGVVSATGSFPNGFGPSPLDLITICVLVTKNGTKLVGANEGPVSPENFDPELGRKYARQKAIDQLWPMLGYELRTKLAAP</sequence>